<protein>
    <recommendedName>
        <fullName evidence="3">DUF3467 domain-containing protein</fullName>
    </recommendedName>
</protein>
<evidence type="ECO:0000313" key="1">
    <source>
        <dbReference type="EMBL" id="BBY36304.1"/>
    </source>
</evidence>
<evidence type="ECO:0008006" key="3">
    <source>
        <dbReference type="Google" id="ProtNLM"/>
    </source>
</evidence>
<reference evidence="1 2" key="1">
    <citation type="journal article" date="2019" name="Emerg. Microbes Infect.">
        <title>Comprehensive subspecies identification of 175 nontuberculous mycobacteria species based on 7547 genomic profiles.</title>
        <authorList>
            <person name="Matsumoto Y."/>
            <person name="Kinjo T."/>
            <person name="Motooka D."/>
            <person name="Nabeya D."/>
            <person name="Jung N."/>
            <person name="Uechi K."/>
            <person name="Horii T."/>
            <person name="Iida T."/>
            <person name="Fujita J."/>
            <person name="Nakamura S."/>
        </authorList>
    </citation>
    <scope>NUCLEOTIDE SEQUENCE [LARGE SCALE GENOMIC DNA]</scope>
    <source>
        <strain evidence="1 2">JCM 18113</strain>
    </source>
</reference>
<dbReference type="Proteomes" id="UP000465812">
    <property type="component" value="Chromosome"/>
</dbReference>
<proteinExistence type="predicted"/>
<accession>A0ABM7JN26</accession>
<gene>
    <name evidence="1" type="ORF">MMAN_04380</name>
</gene>
<organism evidence="1 2">
    <name type="scientific">Mycobacterium mantenii</name>
    <dbReference type="NCBI Taxonomy" id="560555"/>
    <lineage>
        <taxon>Bacteria</taxon>
        <taxon>Bacillati</taxon>
        <taxon>Actinomycetota</taxon>
        <taxon>Actinomycetes</taxon>
        <taxon>Mycobacteriales</taxon>
        <taxon>Mycobacteriaceae</taxon>
        <taxon>Mycobacterium</taxon>
        <taxon>Mycobacterium avium complex (MAC)</taxon>
    </lineage>
</organism>
<evidence type="ECO:0000313" key="2">
    <source>
        <dbReference type="Proteomes" id="UP000465812"/>
    </source>
</evidence>
<dbReference type="EMBL" id="AP022590">
    <property type="protein sequence ID" value="BBY36304.1"/>
    <property type="molecule type" value="Genomic_DNA"/>
</dbReference>
<keyword evidence="2" id="KW-1185">Reference proteome</keyword>
<sequence>MADEPEEKPEEKVVQILVNVSWPADTYEDAEPTNVFIFNDIGENVCFAFGFAPPPPAPERFAEDGVINIEANRSRAFVVPKSMILNLRTELNRYIEENRQAFGLGDDSDAE</sequence>
<name>A0ABM7JN26_MYCNT</name>
<dbReference type="RefSeq" id="WP_142275816.1">
    <property type="nucleotide sequence ID" value="NZ_AP022590.1"/>
</dbReference>